<dbReference type="AlphaFoldDB" id="A0A7Y9Z7R5"/>
<dbReference type="EMBL" id="JACBZO010000001">
    <property type="protein sequence ID" value="NYI40176.1"/>
    <property type="molecule type" value="Genomic_DNA"/>
</dbReference>
<dbReference type="PANTHER" id="PTHR43227">
    <property type="entry name" value="BLL4140 PROTEIN"/>
    <property type="match status" value="1"/>
</dbReference>
<keyword evidence="6 7" id="KW-0472">Membrane</keyword>
<dbReference type="InterPro" id="IPR050809">
    <property type="entry name" value="UgpAE/MalFG_permease"/>
</dbReference>
<comment type="similarity">
    <text evidence="7">Belongs to the binding-protein-dependent transport system permease family.</text>
</comment>
<comment type="subcellular location">
    <subcellularLocation>
        <location evidence="1 7">Cell membrane</location>
        <topology evidence="1 7">Multi-pass membrane protein</topology>
    </subcellularLocation>
</comment>
<evidence type="ECO:0000256" key="7">
    <source>
        <dbReference type="RuleBase" id="RU363032"/>
    </source>
</evidence>
<keyword evidence="10" id="KW-1185">Reference proteome</keyword>
<dbReference type="InterPro" id="IPR000515">
    <property type="entry name" value="MetI-like"/>
</dbReference>
<feature type="transmembrane region" description="Helical" evidence="7">
    <location>
        <begin position="49"/>
        <end position="71"/>
    </location>
</feature>
<evidence type="ECO:0000313" key="9">
    <source>
        <dbReference type="EMBL" id="NYI40176.1"/>
    </source>
</evidence>
<dbReference type="RefSeq" id="WP_062074835.1">
    <property type="nucleotide sequence ID" value="NZ_BBRC01000004.1"/>
</dbReference>
<reference evidence="9 10" key="1">
    <citation type="submission" date="2020-07" db="EMBL/GenBank/DDBJ databases">
        <title>Sequencing the genomes of 1000 actinobacteria strains.</title>
        <authorList>
            <person name="Klenk H.-P."/>
        </authorList>
    </citation>
    <scope>NUCLEOTIDE SEQUENCE [LARGE SCALE GENOMIC DNA]</scope>
    <source>
        <strain evidence="9 10">DSM 19970</strain>
    </source>
</reference>
<evidence type="ECO:0000256" key="5">
    <source>
        <dbReference type="ARBA" id="ARBA00022989"/>
    </source>
</evidence>
<feature type="transmembrane region" description="Helical" evidence="7">
    <location>
        <begin position="259"/>
        <end position="281"/>
    </location>
</feature>
<dbReference type="PROSITE" id="PS50928">
    <property type="entry name" value="ABC_TM1"/>
    <property type="match status" value="1"/>
</dbReference>
<dbReference type="Pfam" id="PF00528">
    <property type="entry name" value="BPD_transp_1"/>
    <property type="match status" value="1"/>
</dbReference>
<accession>A0A7Y9Z7R5</accession>
<dbReference type="Gene3D" id="1.10.3720.10">
    <property type="entry name" value="MetI-like"/>
    <property type="match status" value="1"/>
</dbReference>
<organism evidence="9 10">
    <name type="scientific">Demequina lutea</name>
    <dbReference type="NCBI Taxonomy" id="431489"/>
    <lineage>
        <taxon>Bacteria</taxon>
        <taxon>Bacillati</taxon>
        <taxon>Actinomycetota</taxon>
        <taxon>Actinomycetes</taxon>
        <taxon>Micrococcales</taxon>
        <taxon>Demequinaceae</taxon>
        <taxon>Demequina</taxon>
    </lineage>
</organism>
<proteinExistence type="inferred from homology"/>
<evidence type="ECO:0000313" key="10">
    <source>
        <dbReference type="Proteomes" id="UP000547973"/>
    </source>
</evidence>
<dbReference type="GO" id="GO:0005886">
    <property type="term" value="C:plasma membrane"/>
    <property type="evidence" value="ECO:0007669"/>
    <property type="project" value="UniProtKB-SubCell"/>
</dbReference>
<dbReference type="Proteomes" id="UP000547973">
    <property type="component" value="Unassembled WGS sequence"/>
</dbReference>
<gene>
    <name evidence="9" type="ORF">BKA03_000295</name>
</gene>
<dbReference type="CDD" id="cd06261">
    <property type="entry name" value="TM_PBP2"/>
    <property type="match status" value="1"/>
</dbReference>
<evidence type="ECO:0000256" key="4">
    <source>
        <dbReference type="ARBA" id="ARBA00022692"/>
    </source>
</evidence>
<sequence length="337" mass="37167">MRPLMASSVVGDAASTLFGVIVAVAGFVAILGVVFFIAGRVTGRFQRPVAIVIALGPALFLLLLGLIIPALTTINNSLKNQQFLGQPNTKYIGLENYKYALTDPYTLQTILRSFVWLIVVPSITVIIGLAAALLLDRVKHNNLLKTLIFLPTAISFVGASVIWKYVYSYVAPSQTQTGLLSEVVMKLGWSNPPNWITSVPVNTFLLMIIMIWIQVGFAMVVLGAALQSIPDEIIESARLDGANGFSLFRTVQIPMIRNTVIVVLTTVMITTLKVFDIVFTMTNGNFNTDVLARQMYADMFVTSQVSRGSALAVILFIVVLPMMYFNIRQLRRERTER</sequence>
<evidence type="ECO:0000256" key="3">
    <source>
        <dbReference type="ARBA" id="ARBA00022475"/>
    </source>
</evidence>
<name>A0A7Y9Z7R5_9MICO</name>
<keyword evidence="3" id="KW-1003">Cell membrane</keyword>
<dbReference type="PANTHER" id="PTHR43227:SF8">
    <property type="entry name" value="DIACETYLCHITOBIOSE UPTAKE SYSTEM PERMEASE PROTEIN DASB"/>
    <property type="match status" value="1"/>
</dbReference>
<feature type="transmembrane region" description="Helical" evidence="7">
    <location>
        <begin position="114"/>
        <end position="135"/>
    </location>
</feature>
<feature type="transmembrane region" description="Helical" evidence="7">
    <location>
        <begin position="13"/>
        <end position="37"/>
    </location>
</feature>
<keyword evidence="5 7" id="KW-1133">Transmembrane helix</keyword>
<feature type="transmembrane region" description="Helical" evidence="7">
    <location>
        <begin position="147"/>
        <end position="166"/>
    </location>
</feature>
<dbReference type="InterPro" id="IPR035906">
    <property type="entry name" value="MetI-like_sf"/>
</dbReference>
<feature type="transmembrane region" description="Helical" evidence="7">
    <location>
        <begin position="204"/>
        <end position="226"/>
    </location>
</feature>
<evidence type="ECO:0000256" key="6">
    <source>
        <dbReference type="ARBA" id="ARBA00023136"/>
    </source>
</evidence>
<evidence type="ECO:0000256" key="2">
    <source>
        <dbReference type="ARBA" id="ARBA00022448"/>
    </source>
</evidence>
<evidence type="ECO:0000259" key="8">
    <source>
        <dbReference type="PROSITE" id="PS50928"/>
    </source>
</evidence>
<feature type="domain" description="ABC transmembrane type-1" evidence="8">
    <location>
        <begin position="110"/>
        <end position="326"/>
    </location>
</feature>
<feature type="transmembrane region" description="Helical" evidence="7">
    <location>
        <begin position="308"/>
        <end position="327"/>
    </location>
</feature>
<comment type="caution">
    <text evidence="9">The sequence shown here is derived from an EMBL/GenBank/DDBJ whole genome shotgun (WGS) entry which is preliminary data.</text>
</comment>
<evidence type="ECO:0000256" key="1">
    <source>
        <dbReference type="ARBA" id="ARBA00004651"/>
    </source>
</evidence>
<dbReference type="GO" id="GO:0055085">
    <property type="term" value="P:transmembrane transport"/>
    <property type="evidence" value="ECO:0007669"/>
    <property type="project" value="InterPro"/>
</dbReference>
<keyword evidence="2 7" id="KW-0813">Transport</keyword>
<dbReference type="SUPFAM" id="SSF161098">
    <property type="entry name" value="MetI-like"/>
    <property type="match status" value="1"/>
</dbReference>
<protein>
    <submittedName>
        <fullName evidence="9">Alpha-glucoside transport system permease protein</fullName>
    </submittedName>
</protein>
<keyword evidence="4 7" id="KW-0812">Transmembrane</keyword>